<reference evidence="3" key="1">
    <citation type="submission" date="2016-10" db="EMBL/GenBank/DDBJ databases">
        <authorList>
            <person name="Varghese N."/>
            <person name="Submissions S."/>
        </authorList>
    </citation>
    <scope>NUCLEOTIDE SEQUENCE [LARGE SCALE GENOMIC DNA]</scope>
    <source>
        <strain evidence="3">DSM 10014</strain>
    </source>
</reference>
<accession>A0A1H2R8Q0</accession>
<dbReference type="RefSeq" id="WP_074634637.1">
    <property type="nucleotide sequence ID" value="NZ_CP160849.1"/>
</dbReference>
<feature type="domain" description="Protein NO VEIN C-terminal" evidence="1">
    <location>
        <begin position="190"/>
        <end position="277"/>
    </location>
</feature>
<dbReference type="Proteomes" id="UP000183076">
    <property type="component" value="Unassembled WGS sequence"/>
</dbReference>
<dbReference type="AlphaFoldDB" id="A0A1H2R8Q0"/>
<dbReference type="Pfam" id="PF13020">
    <property type="entry name" value="NOV_C"/>
    <property type="match status" value="1"/>
</dbReference>
<proteinExistence type="predicted"/>
<gene>
    <name evidence="2" type="ORF">SAMN04488041_101410</name>
</gene>
<evidence type="ECO:0000313" key="2">
    <source>
        <dbReference type="EMBL" id="SDW15214.1"/>
    </source>
</evidence>
<organism evidence="2 3">
    <name type="scientific">Sulfitobacter pontiacus</name>
    <dbReference type="NCBI Taxonomy" id="60137"/>
    <lineage>
        <taxon>Bacteria</taxon>
        <taxon>Pseudomonadati</taxon>
        <taxon>Pseudomonadota</taxon>
        <taxon>Alphaproteobacteria</taxon>
        <taxon>Rhodobacterales</taxon>
        <taxon>Roseobacteraceae</taxon>
        <taxon>Sulfitobacter</taxon>
    </lineage>
</organism>
<evidence type="ECO:0000313" key="3">
    <source>
        <dbReference type="Proteomes" id="UP000183076"/>
    </source>
</evidence>
<evidence type="ECO:0000259" key="1">
    <source>
        <dbReference type="Pfam" id="PF13020"/>
    </source>
</evidence>
<dbReference type="EMBL" id="FNNB01000001">
    <property type="protein sequence ID" value="SDW15214.1"/>
    <property type="molecule type" value="Genomic_DNA"/>
</dbReference>
<dbReference type="InterPro" id="IPR024975">
    <property type="entry name" value="NOV_C"/>
</dbReference>
<protein>
    <recommendedName>
        <fullName evidence="1">Protein NO VEIN C-terminal domain-containing protein</fullName>
    </recommendedName>
</protein>
<dbReference type="GeneID" id="94019727"/>
<sequence>MPLILTQNEVNVSNAHNWQDDEGVQYHYPTKYRNKVLEGERFVYYRGVNRLNGKRGDAHYFGTGRIGLITQDPDPERQTGVKKAWFCQIEDYERFPSDVPAKVDGILREQGPSNQFRDGVRVVDDETFDSILEASGLAQGYAASGNTSPQPENVFAKPAGNLLIPSKGGAGGGNSSPRRSRHAKAEGDWAEELALRILQNIEGSAHHVHRAAIGETPGWDLDYLDANGELHRVEVKGTQAAAFRNIEITANELAAAKRYKSDYSLLLIAKCMSNSPSYQLISDPAKYIEEKQWGIKPTAFKVTF</sequence>
<name>A0A1H2R8Q0_9RHOB</name>